<dbReference type="Proteomes" id="UP000002514">
    <property type="component" value="Chromosome"/>
</dbReference>
<dbReference type="HOGENOM" id="CLU_3139550_0_0_6"/>
<dbReference type="KEGG" id="plu:plu2888"/>
<gene>
    <name evidence="1" type="ordered locus">plu2888</name>
</gene>
<organism evidence="1 2">
    <name type="scientific">Photorhabdus laumondii subsp. laumondii (strain DSM 15139 / CIP 105565 / TT01)</name>
    <name type="common">Photorhabdus luminescens subsp. laumondii</name>
    <dbReference type="NCBI Taxonomy" id="243265"/>
    <lineage>
        <taxon>Bacteria</taxon>
        <taxon>Pseudomonadati</taxon>
        <taxon>Pseudomonadota</taxon>
        <taxon>Gammaproteobacteria</taxon>
        <taxon>Enterobacterales</taxon>
        <taxon>Morganellaceae</taxon>
        <taxon>Photorhabdus</taxon>
    </lineage>
</organism>
<accession>Q7N335</accession>
<keyword evidence="2" id="KW-1185">Reference proteome</keyword>
<name>Q7N335_PHOLL</name>
<reference evidence="2" key="1">
    <citation type="journal article" date="2003" name="Nat. Biotechnol.">
        <title>The genome sequence of the entomopathogenic bacterium Photorhabdus luminescens.</title>
        <authorList>
            <person name="Duchaud E."/>
            <person name="Rusniok C."/>
            <person name="Frangeul L."/>
            <person name="Buchrieser C."/>
            <person name="Givaudan A."/>
            <person name="Taourit S."/>
            <person name="Bocs S."/>
            <person name="Boursaux-Eude C."/>
            <person name="Chandler M."/>
            <person name="Charles J.-F."/>
            <person name="Dassa E."/>
            <person name="Derose R."/>
            <person name="Derzelle S."/>
            <person name="Freyssinet G."/>
            <person name="Gaudriault S."/>
            <person name="Medigue C."/>
            <person name="Lanois A."/>
            <person name="Powell K."/>
            <person name="Siguier P."/>
            <person name="Vincent R."/>
            <person name="Wingate V."/>
            <person name="Zouine M."/>
            <person name="Glaser P."/>
            <person name="Boemare N."/>
            <person name="Danchin A."/>
            <person name="Kunst F."/>
        </authorList>
    </citation>
    <scope>NUCLEOTIDE SEQUENCE [LARGE SCALE GENOMIC DNA]</scope>
    <source>
        <strain evidence="2">DSM 15139 / CIP 105565 / TT01</strain>
    </source>
</reference>
<evidence type="ECO:0000313" key="2">
    <source>
        <dbReference type="Proteomes" id="UP000002514"/>
    </source>
</evidence>
<dbReference type="AlphaFoldDB" id="Q7N335"/>
<dbReference type="EMBL" id="BX571868">
    <property type="protein sequence ID" value="CAE15262.1"/>
    <property type="molecule type" value="Genomic_DNA"/>
</dbReference>
<sequence length="51" mass="6009">MVWTPIMRNMCTLHELRTIYSLSDVMDMHEAIAETLLSEKRANDGNRRTTR</sequence>
<evidence type="ECO:0000313" key="1">
    <source>
        <dbReference type="EMBL" id="CAE15262.1"/>
    </source>
</evidence>
<protein>
    <submittedName>
        <fullName evidence="1">Photorhabdus luminescens subsp. laumondii TTO1 complete genome segment 10/17</fullName>
    </submittedName>
</protein>
<proteinExistence type="predicted"/>